<evidence type="ECO:0000256" key="1">
    <source>
        <dbReference type="ARBA" id="ARBA00001946"/>
    </source>
</evidence>
<comment type="catalytic activity">
    <reaction evidence="7">
        <text>a 5'-end NAD(+)-phospho-ribonucleoside in mRNA + H2O = a 5'-end phospho-adenosine-phospho-ribonucleoside in mRNA + beta-nicotinamide D-ribonucleotide + 2 H(+)</text>
        <dbReference type="Rhea" id="RHEA:60876"/>
        <dbReference type="Rhea" id="RHEA-COMP:15698"/>
        <dbReference type="Rhea" id="RHEA-COMP:15719"/>
        <dbReference type="ChEBI" id="CHEBI:14649"/>
        <dbReference type="ChEBI" id="CHEBI:15377"/>
        <dbReference type="ChEBI" id="CHEBI:15378"/>
        <dbReference type="ChEBI" id="CHEBI:144029"/>
        <dbReference type="ChEBI" id="CHEBI:144051"/>
    </reaction>
    <physiologicalReaction direction="left-to-right" evidence="7">
        <dbReference type="Rhea" id="RHEA:60877"/>
    </physiologicalReaction>
</comment>
<evidence type="ECO:0000256" key="5">
    <source>
        <dbReference type="ARBA" id="ARBA00022801"/>
    </source>
</evidence>
<dbReference type="PROSITE" id="PS51462">
    <property type="entry name" value="NUDIX"/>
    <property type="match status" value="1"/>
</dbReference>
<proteinExistence type="inferred from homology"/>
<dbReference type="PANTHER" id="PTHR42904">
    <property type="entry name" value="NUDIX HYDROLASE, NUDC SUBFAMILY"/>
    <property type="match status" value="1"/>
</dbReference>
<keyword evidence="5" id="KW-0378">Hydrolase</keyword>
<name>A0A1G2U0X7_9BACT</name>
<comment type="similarity">
    <text evidence="3">Belongs to the Nudix hydrolase family. NudC subfamily.</text>
</comment>
<dbReference type="GO" id="GO:0019677">
    <property type="term" value="P:NAD+ catabolic process"/>
    <property type="evidence" value="ECO:0007669"/>
    <property type="project" value="TreeGrafter"/>
</dbReference>
<dbReference type="Pfam" id="PF00293">
    <property type="entry name" value="NUDIX"/>
    <property type="match status" value="1"/>
</dbReference>
<reference evidence="9 10" key="1">
    <citation type="journal article" date="2016" name="Nat. Commun.">
        <title>Thousands of microbial genomes shed light on interconnected biogeochemical processes in an aquifer system.</title>
        <authorList>
            <person name="Anantharaman K."/>
            <person name="Brown C.T."/>
            <person name="Hug L.A."/>
            <person name="Sharon I."/>
            <person name="Castelle C.J."/>
            <person name="Probst A.J."/>
            <person name="Thomas B.C."/>
            <person name="Singh A."/>
            <person name="Wilkins M.J."/>
            <person name="Karaoz U."/>
            <person name="Brodie E.L."/>
            <person name="Williams K.H."/>
            <person name="Hubbard S.S."/>
            <person name="Banfield J.F."/>
        </authorList>
    </citation>
    <scope>NUCLEOTIDE SEQUENCE [LARGE SCALE GENOMIC DNA]</scope>
</reference>
<evidence type="ECO:0000259" key="8">
    <source>
        <dbReference type="PROSITE" id="PS51462"/>
    </source>
</evidence>
<organism evidence="9 10">
    <name type="scientific">Candidatus Zambryskibacteria bacterium RIFCSPLOWO2_01_FULL_45_21</name>
    <dbReference type="NCBI Taxonomy" id="1802761"/>
    <lineage>
        <taxon>Bacteria</taxon>
        <taxon>Candidatus Zambryskiibacteriota</taxon>
    </lineage>
</organism>
<evidence type="ECO:0000313" key="9">
    <source>
        <dbReference type="EMBL" id="OHB03049.1"/>
    </source>
</evidence>
<comment type="cofactor">
    <cofactor evidence="2">
        <name>Zn(2+)</name>
        <dbReference type="ChEBI" id="CHEBI:29105"/>
    </cofactor>
</comment>
<dbReference type="Proteomes" id="UP000176800">
    <property type="component" value="Unassembled WGS sequence"/>
</dbReference>
<evidence type="ECO:0000256" key="4">
    <source>
        <dbReference type="ARBA" id="ARBA00022723"/>
    </source>
</evidence>
<evidence type="ECO:0000313" key="10">
    <source>
        <dbReference type="Proteomes" id="UP000176800"/>
    </source>
</evidence>
<sequence>MATDYTYARSAPVLVIYVKYKDKVLLAKRSDKMITYKGLWSCLAGFVDDEKTMEEKVIYEIEEELGLKKEDIKSVIKGDTYLFIDQELDREWIRHLYLVEITSPSIKLSWEHSEYVWITPGDKNEKGYKTTPGFSEDLKKALALAGN</sequence>
<dbReference type="GO" id="GO:0006742">
    <property type="term" value="P:NADP+ catabolic process"/>
    <property type="evidence" value="ECO:0007669"/>
    <property type="project" value="TreeGrafter"/>
</dbReference>
<evidence type="ECO:0000256" key="2">
    <source>
        <dbReference type="ARBA" id="ARBA00001947"/>
    </source>
</evidence>
<dbReference type="PANTHER" id="PTHR42904:SF6">
    <property type="entry name" value="NAD-CAPPED RNA HYDROLASE NUDT12"/>
    <property type="match status" value="1"/>
</dbReference>
<comment type="caution">
    <text evidence="9">The sequence shown here is derived from an EMBL/GenBank/DDBJ whole genome shotgun (WGS) entry which is preliminary data.</text>
</comment>
<evidence type="ECO:0000256" key="6">
    <source>
        <dbReference type="ARBA" id="ARBA00022842"/>
    </source>
</evidence>
<protein>
    <recommendedName>
        <fullName evidence="8">Nudix hydrolase domain-containing protein</fullName>
    </recommendedName>
</protein>
<evidence type="ECO:0000256" key="3">
    <source>
        <dbReference type="ARBA" id="ARBA00009595"/>
    </source>
</evidence>
<gene>
    <name evidence="9" type="ORF">A3B14_00075</name>
</gene>
<dbReference type="InterPro" id="IPR015797">
    <property type="entry name" value="NUDIX_hydrolase-like_dom_sf"/>
</dbReference>
<dbReference type="EMBL" id="MHWE01000023">
    <property type="protein sequence ID" value="OHB03049.1"/>
    <property type="molecule type" value="Genomic_DNA"/>
</dbReference>
<keyword evidence="4" id="KW-0479">Metal-binding</keyword>
<comment type="cofactor">
    <cofactor evidence="1">
        <name>Mg(2+)</name>
        <dbReference type="ChEBI" id="CHEBI:18420"/>
    </cofactor>
</comment>
<feature type="domain" description="Nudix hydrolase" evidence="8">
    <location>
        <begin position="7"/>
        <end position="140"/>
    </location>
</feature>
<dbReference type="GO" id="GO:0046872">
    <property type="term" value="F:metal ion binding"/>
    <property type="evidence" value="ECO:0007669"/>
    <property type="project" value="UniProtKB-KW"/>
</dbReference>
<dbReference type="InterPro" id="IPR050241">
    <property type="entry name" value="NAD-cap_RNA_hydrolase_NudC"/>
</dbReference>
<dbReference type="InterPro" id="IPR000086">
    <property type="entry name" value="NUDIX_hydrolase_dom"/>
</dbReference>
<evidence type="ECO:0000256" key="7">
    <source>
        <dbReference type="ARBA" id="ARBA00023679"/>
    </source>
</evidence>
<dbReference type="GO" id="GO:0005829">
    <property type="term" value="C:cytosol"/>
    <property type="evidence" value="ECO:0007669"/>
    <property type="project" value="TreeGrafter"/>
</dbReference>
<dbReference type="Gene3D" id="3.90.79.10">
    <property type="entry name" value="Nucleoside Triphosphate Pyrophosphohydrolase"/>
    <property type="match status" value="1"/>
</dbReference>
<accession>A0A1G2U0X7</accession>
<dbReference type="GO" id="GO:0035529">
    <property type="term" value="F:NADH pyrophosphatase activity"/>
    <property type="evidence" value="ECO:0007669"/>
    <property type="project" value="TreeGrafter"/>
</dbReference>
<dbReference type="AlphaFoldDB" id="A0A1G2U0X7"/>
<keyword evidence="6" id="KW-0460">Magnesium</keyword>
<dbReference type="SUPFAM" id="SSF55811">
    <property type="entry name" value="Nudix"/>
    <property type="match status" value="1"/>
</dbReference>